<name>A0A6N6VQ00_9BACT</name>
<dbReference type="Proteomes" id="UP000437748">
    <property type="component" value="Unassembled WGS sequence"/>
</dbReference>
<proteinExistence type="predicted"/>
<evidence type="ECO:0000313" key="2">
    <source>
        <dbReference type="Proteomes" id="UP000437748"/>
    </source>
</evidence>
<dbReference type="OrthoDB" id="2654597at2"/>
<gene>
    <name evidence="1" type="ORF">GCL60_15600</name>
</gene>
<dbReference type="EMBL" id="WFLM01000006">
    <property type="protein sequence ID" value="KAB8036548.1"/>
    <property type="molecule type" value="Genomic_DNA"/>
</dbReference>
<sequence length="154" mass="18264">MNSDMAKYFIKLKPKMISSDLCGTKEQLDIIINLINQFNSKIVWYLADLETIPDGWLNLKSNHIPYFIGSTNDLINKLDNKYQIIFATFICFNEQPKNKDWTRSYWSEDNEVPDLQGALLEIRPFDTSYYEIYSKDLKIMQFISNEFKCEIEYL</sequence>
<protein>
    <submittedName>
        <fullName evidence="1">Uncharacterized protein</fullName>
    </submittedName>
</protein>
<dbReference type="AlphaFoldDB" id="A0A6N6VQ00"/>
<keyword evidence="2" id="KW-1185">Reference proteome</keyword>
<evidence type="ECO:0000313" key="1">
    <source>
        <dbReference type="EMBL" id="KAB8036548.1"/>
    </source>
</evidence>
<reference evidence="1 2" key="1">
    <citation type="submission" date="2019-10" db="EMBL/GenBank/DDBJ databases">
        <title>New species of Slilvanegrellaceae.</title>
        <authorList>
            <person name="Pitt A."/>
            <person name="Hahn M.W."/>
        </authorList>
    </citation>
    <scope>NUCLEOTIDE SEQUENCE [LARGE SCALE GENOMIC DNA]</scope>
    <source>
        <strain evidence="1 2">SP-Ram-0.45-NSY-1</strain>
    </source>
</reference>
<accession>A0A6N6VQ00</accession>
<dbReference type="RefSeq" id="WP_153421675.1">
    <property type="nucleotide sequence ID" value="NZ_WFLM01000006.1"/>
</dbReference>
<organism evidence="1 2">
    <name type="scientific">Silvanigrella paludirubra</name>
    <dbReference type="NCBI Taxonomy" id="2499159"/>
    <lineage>
        <taxon>Bacteria</taxon>
        <taxon>Pseudomonadati</taxon>
        <taxon>Bdellovibrionota</taxon>
        <taxon>Oligoflexia</taxon>
        <taxon>Silvanigrellales</taxon>
        <taxon>Silvanigrellaceae</taxon>
        <taxon>Silvanigrella</taxon>
    </lineage>
</organism>
<comment type="caution">
    <text evidence="1">The sequence shown here is derived from an EMBL/GenBank/DDBJ whole genome shotgun (WGS) entry which is preliminary data.</text>
</comment>